<dbReference type="InterPro" id="IPR006145">
    <property type="entry name" value="PsdUridine_synth_RsuA/RluA"/>
</dbReference>
<dbReference type="AlphaFoldDB" id="A0A0G4G1J7"/>
<dbReference type="SUPFAM" id="SSF55120">
    <property type="entry name" value="Pseudouridine synthase"/>
    <property type="match status" value="1"/>
</dbReference>
<feature type="domain" description="Pseudouridine synthase RsuA/RluA-like" evidence="2">
    <location>
        <begin position="146"/>
        <end position="257"/>
    </location>
</feature>
<dbReference type="GO" id="GO:0003723">
    <property type="term" value="F:RNA binding"/>
    <property type="evidence" value="ECO:0007669"/>
    <property type="project" value="InterPro"/>
</dbReference>
<organism evidence="3">
    <name type="scientific">Chromera velia CCMP2878</name>
    <dbReference type="NCBI Taxonomy" id="1169474"/>
    <lineage>
        <taxon>Eukaryota</taxon>
        <taxon>Sar</taxon>
        <taxon>Alveolata</taxon>
        <taxon>Colpodellida</taxon>
        <taxon>Chromeraceae</taxon>
        <taxon>Chromera</taxon>
    </lineage>
</organism>
<accession>A0A0G4G1J7</accession>
<dbReference type="InterPro" id="IPR006224">
    <property type="entry name" value="PsdUridine_synth_RluA-like_CS"/>
</dbReference>
<dbReference type="GO" id="GO:0009982">
    <property type="term" value="F:pseudouridine synthase activity"/>
    <property type="evidence" value="ECO:0007669"/>
    <property type="project" value="InterPro"/>
</dbReference>
<reference evidence="3" key="1">
    <citation type="submission" date="2014-11" db="EMBL/GenBank/DDBJ databases">
        <authorList>
            <person name="Otto D Thomas"/>
            <person name="Naeem Raeece"/>
        </authorList>
    </citation>
    <scope>NUCLEOTIDE SEQUENCE</scope>
</reference>
<feature type="region of interest" description="Disordered" evidence="1">
    <location>
        <begin position="1"/>
        <end position="31"/>
    </location>
</feature>
<dbReference type="Gene3D" id="3.30.2350.10">
    <property type="entry name" value="Pseudouridine synthase"/>
    <property type="match status" value="2"/>
</dbReference>
<feature type="region of interest" description="Disordered" evidence="1">
    <location>
        <begin position="583"/>
        <end position="649"/>
    </location>
</feature>
<feature type="domain" description="Pseudouridine synthase RsuA/RluA-like" evidence="2">
    <location>
        <begin position="369"/>
        <end position="411"/>
    </location>
</feature>
<dbReference type="VEuPathDB" id="CryptoDB:Cvel_19816"/>
<dbReference type="Pfam" id="PF00849">
    <property type="entry name" value="PseudoU_synth_2"/>
    <property type="match status" value="2"/>
</dbReference>
<name>A0A0G4G1J7_9ALVE</name>
<feature type="compositionally biased region" description="Basic and acidic residues" evidence="1">
    <location>
        <begin position="1"/>
        <end position="16"/>
    </location>
</feature>
<proteinExistence type="predicted"/>
<dbReference type="PANTHER" id="PTHR21600:SF40">
    <property type="entry name" value="PSEUDOURIDYLATE SYNTHASE RPUSD2"/>
    <property type="match status" value="1"/>
</dbReference>
<dbReference type="PANTHER" id="PTHR21600">
    <property type="entry name" value="MITOCHONDRIAL RNA PSEUDOURIDINE SYNTHASE"/>
    <property type="match status" value="1"/>
</dbReference>
<feature type="compositionally biased region" description="Low complexity" evidence="1">
    <location>
        <begin position="538"/>
        <end position="554"/>
    </location>
</feature>
<feature type="region of interest" description="Disordered" evidence="1">
    <location>
        <begin position="443"/>
        <end position="484"/>
    </location>
</feature>
<protein>
    <recommendedName>
        <fullName evidence="2">Pseudouridine synthase RsuA/RluA-like domain-containing protein</fullName>
    </recommendedName>
</protein>
<feature type="compositionally biased region" description="Basic and acidic residues" evidence="1">
    <location>
        <begin position="241"/>
        <end position="250"/>
    </location>
</feature>
<feature type="compositionally biased region" description="Basic and acidic residues" evidence="1">
    <location>
        <begin position="450"/>
        <end position="469"/>
    </location>
</feature>
<feature type="compositionally biased region" description="Polar residues" evidence="1">
    <location>
        <begin position="470"/>
        <end position="484"/>
    </location>
</feature>
<dbReference type="EMBL" id="CDMZ01000810">
    <property type="protein sequence ID" value="CEM21912.1"/>
    <property type="molecule type" value="Genomic_DNA"/>
</dbReference>
<dbReference type="PhylomeDB" id="A0A0G4G1J7"/>
<evidence type="ECO:0000313" key="3">
    <source>
        <dbReference type="EMBL" id="CEM21912.1"/>
    </source>
</evidence>
<feature type="region of interest" description="Disordered" evidence="1">
    <location>
        <begin position="538"/>
        <end position="566"/>
    </location>
</feature>
<feature type="compositionally biased region" description="Low complexity" evidence="1">
    <location>
        <begin position="276"/>
        <end position="293"/>
    </location>
</feature>
<feature type="region of interest" description="Disordered" evidence="1">
    <location>
        <begin position="241"/>
        <end position="293"/>
    </location>
</feature>
<feature type="compositionally biased region" description="Basic and acidic residues" evidence="1">
    <location>
        <begin position="257"/>
        <end position="270"/>
    </location>
</feature>
<dbReference type="InterPro" id="IPR020103">
    <property type="entry name" value="PsdUridine_synth_cat_dom_sf"/>
</dbReference>
<gene>
    <name evidence="3" type="ORF">Cvel_19816</name>
</gene>
<dbReference type="PROSITE" id="PS01129">
    <property type="entry name" value="PSI_RLU"/>
    <property type="match status" value="1"/>
</dbReference>
<dbReference type="GO" id="GO:0000455">
    <property type="term" value="P:enzyme-directed rRNA pseudouridine synthesis"/>
    <property type="evidence" value="ECO:0007669"/>
    <property type="project" value="TreeGrafter"/>
</dbReference>
<sequence>MSTDKGSEGGARKRGAEVSVETGKGNKRPKKTCVKHLKPQDFPFRIVNNSHSIPIRIVEPYEWTFQTYVKGRWLGKTVLDVFTTEFCAYSEAYYREAMKAGRILLNGEPCAPSTLMRDNCLLEHRAVIQEPPILDVQVRVIGESPDLLAVDKPASVPCHPTGTYRFNSLPMLIELQLGRPRGELHCLHRLDRLTSGVVLMGKSVRVAREFSDAFENAKGSGKELTKVYLARVSGDFSEVMRQRGNTERDGCQLIPPNKKEEDFCKEDSERGWTQGSSSSSSSSPSPSPSWEGFFEEILGGRGRRERIRVTGRMVCVNRKVGRHEFFPPACVSSSSSSSRDRDPGFSTELGDSNDNGGETDEGGGGNGGAEEATGKEAETDFEFLCFSKRLNESLIKCTPLTGRTHQIRATLLFLGVPISNDPAYNADFSIEAAEEASKRLLLLSGSQEEGGGREKEREENEGGEKKKDAQQQAQTEKVTSESLSQVNDVDPFLGKHQTKQLLSSLAVRKGILALPASIQRLAYFPPLPHVTVDAVPAPAPASASGSSSQCAAAATEMRGDEGPSGAAVDRLVSLSCVGPVMGSSFEENGGEDISKEGEGSRNANSSDREGQAVSQDVNHTEKEDGDGGDPTGKEKPPGRRVAAQLPAGQAPDAHATGIFLHALAYEWKNRFAFRSSPPDWAQDILEMAHREEAEMKTV</sequence>
<evidence type="ECO:0000256" key="1">
    <source>
        <dbReference type="SAM" id="MobiDB-lite"/>
    </source>
</evidence>
<feature type="region of interest" description="Disordered" evidence="1">
    <location>
        <begin position="329"/>
        <end position="375"/>
    </location>
</feature>
<evidence type="ECO:0000259" key="2">
    <source>
        <dbReference type="Pfam" id="PF00849"/>
    </source>
</evidence>
<dbReference type="InterPro" id="IPR050188">
    <property type="entry name" value="RluA_PseudoU_synthase"/>
</dbReference>